<proteinExistence type="predicted"/>
<reference evidence="1 2" key="1">
    <citation type="submission" date="2020-08" db="EMBL/GenBank/DDBJ databases">
        <title>The Agave Microbiome: Exploring the role of microbial communities in plant adaptations to desert environments.</title>
        <authorList>
            <person name="Partida-Martinez L.P."/>
        </authorList>
    </citation>
    <scope>NUCLEOTIDE SEQUENCE [LARGE SCALE GENOMIC DNA]</scope>
    <source>
        <strain evidence="1 2">RAS26</strain>
    </source>
</reference>
<evidence type="ECO:0000313" key="1">
    <source>
        <dbReference type="EMBL" id="MBB2922496.1"/>
    </source>
</evidence>
<evidence type="ECO:0000313" key="2">
    <source>
        <dbReference type="Proteomes" id="UP000518206"/>
    </source>
</evidence>
<reference evidence="1 2" key="2">
    <citation type="submission" date="2020-08" db="EMBL/GenBank/DDBJ databases">
        <authorList>
            <person name="Partida-Martinez L."/>
            <person name="Huntemann M."/>
            <person name="Clum A."/>
            <person name="Wang J."/>
            <person name="Palaniappan K."/>
            <person name="Ritter S."/>
            <person name="Chen I.-M."/>
            <person name="Stamatis D."/>
            <person name="Reddy T."/>
            <person name="O'Malley R."/>
            <person name="Daum C."/>
            <person name="Shapiro N."/>
            <person name="Ivanova N."/>
            <person name="Kyrpides N."/>
            <person name="Woyke T."/>
        </authorList>
    </citation>
    <scope>NUCLEOTIDE SEQUENCE [LARGE SCALE GENOMIC DNA]</scope>
    <source>
        <strain evidence="1 2">RAS26</strain>
    </source>
</reference>
<dbReference type="AlphaFoldDB" id="A0A7W4YBH4"/>
<comment type="caution">
    <text evidence="1">The sequence shown here is derived from an EMBL/GenBank/DDBJ whole genome shotgun (WGS) entry which is preliminary data.</text>
</comment>
<gene>
    <name evidence="1" type="ORF">FHR80_001408</name>
</gene>
<sequence length="67" mass="7595">MPIDDALRVEITDADVRAAKRDWLAARDGGEPAVTVETAFWLYRTLMSTQAQQLADDLRRARRADHP</sequence>
<accession>A0A7W4YBH4</accession>
<dbReference type="EMBL" id="JACHVX010000002">
    <property type="protein sequence ID" value="MBB2922496.1"/>
    <property type="molecule type" value="Genomic_DNA"/>
</dbReference>
<name>A0A7W4YBH4_9CELL</name>
<dbReference type="Proteomes" id="UP000518206">
    <property type="component" value="Unassembled WGS sequence"/>
</dbReference>
<dbReference type="RefSeq" id="WP_183295426.1">
    <property type="nucleotide sequence ID" value="NZ_JACHVX010000002.1"/>
</dbReference>
<protein>
    <submittedName>
        <fullName evidence="1">Uncharacterized protein</fullName>
    </submittedName>
</protein>
<organism evidence="1 2">
    <name type="scientific">Cellulomonas cellasea</name>
    <dbReference type="NCBI Taxonomy" id="43670"/>
    <lineage>
        <taxon>Bacteria</taxon>
        <taxon>Bacillati</taxon>
        <taxon>Actinomycetota</taxon>
        <taxon>Actinomycetes</taxon>
        <taxon>Micrococcales</taxon>
        <taxon>Cellulomonadaceae</taxon>
        <taxon>Cellulomonas</taxon>
    </lineage>
</organism>